<reference evidence="2" key="1">
    <citation type="journal article" date="2014" name="Int. J. Syst. Evol. Microbiol.">
        <title>Complete genome sequence of Corynebacterium casei LMG S-19264T (=DSM 44701T), isolated from a smear-ripened cheese.</title>
        <authorList>
            <consortium name="US DOE Joint Genome Institute (JGI-PGF)"/>
            <person name="Walter F."/>
            <person name="Albersmeier A."/>
            <person name="Kalinowski J."/>
            <person name="Ruckert C."/>
        </authorList>
    </citation>
    <scope>NUCLEOTIDE SEQUENCE</scope>
    <source>
        <strain evidence="2">JCM 3172</strain>
    </source>
</reference>
<evidence type="ECO:0000313" key="3">
    <source>
        <dbReference type="Proteomes" id="UP000619486"/>
    </source>
</evidence>
<comment type="caution">
    <text evidence="2">The sequence shown here is derived from an EMBL/GenBank/DDBJ whole genome shotgun (WGS) entry which is preliminary data.</text>
</comment>
<dbReference type="AlphaFoldDB" id="A0A918LVE7"/>
<feature type="region of interest" description="Disordered" evidence="1">
    <location>
        <begin position="1"/>
        <end position="36"/>
    </location>
</feature>
<accession>A0A918LVE7</accession>
<keyword evidence="3" id="KW-1185">Reference proteome</keyword>
<sequence length="117" mass="12317">MTILSTTPDQITSVPPASAAPTMPPNSACDDEDGRPKYHVTRFHTIAPTSAAKRIPMPREPSGVAIRPSLTVLATPLPRKAPARFITAAIASAARGVSARVDTDVAMAFAESWNPLV</sequence>
<dbReference type="Proteomes" id="UP000619486">
    <property type="component" value="Unassembled WGS sequence"/>
</dbReference>
<gene>
    <name evidence="2" type="ORF">GCM10014713_56580</name>
</gene>
<evidence type="ECO:0000313" key="2">
    <source>
        <dbReference type="EMBL" id="GGT55451.1"/>
    </source>
</evidence>
<dbReference type="EMBL" id="BMQQ01000028">
    <property type="protein sequence ID" value="GGT55451.1"/>
    <property type="molecule type" value="Genomic_DNA"/>
</dbReference>
<organism evidence="2 3">
    <name type="scientific">Streptomyces purpureus</name>
    <dbReference type="NCBI Taxonomy" id="1951"/>
    <lineage>
        <taxon>Bacteria</taxon>
        <taxon>Bacillati</taxon>
        <taxon>Actinomycetota</taxon>
        <taxon>Actinomycetes</taxon>
        <taxon>Kitasatosporales</taxon>
        <taxon>Streptomycetaceae</taxon>
        <taxon>Streptomyces</taxon>
    </lineage>
</organism>
<evidence type="ECO:0000256" key="1">
    <source>
        <dbReference type="SAM" id="MobiDB-lite"/>
    </source>
</evidence>
<proteinExistence type="predicted"/>
<reference evidence="2" key="2">
    <citation type="submission" date="2020-09" db="EMBL/GenBank/DDBJ databases">
        <authorList>
            <person name="Sun Q."/>
            <person name="Ohkuma M."/>
        </authorList>
    </citation>
    <scope>NUCLEOTIDE SEQUENCE</scope>
    <source>
        <strain evidence="2">JCM 3172</strain>
    </source>
</reference>
<name>A0A918LVE7_9ACTN</name>
<feature type="compositionally biased region" description="Polar residues" evidence="1">
    <location>
        <begin position="1"/>
        <end position="15"/>
    </location>
</feature>
<protein>
    <submittedName>
        <fullName evidence="2">Uncharacterized protein</fullName>
    </submittedName>
</protein>